<evidence type="ECO:0008006" key="5">
    <source>
        <dbReference type="Google" id="ProtNLM"/>
    </source>
</evidence>
<proteinExistence type="predicted"/>
<dbReference type="CDD" id="cd01045">
    <property type="entry name" value="Ferritin_like_AB"/>
    <property type="match status" value="1"/>
</dbReference>
<dbReference type="GO" id="GO:0016491">
    <property type="term" value="F:oxidoreductase activity"/>
    <property type="evidence" value="ECO:0007669"/>
    <property type="project" value="InterPro"/>
</dbReference>
<dbReference type="KEGG" id="tlt:OCC_07401"/>
<dbReference type="Pfam" id="PF02915">
    <property type="entry name" value="Rubrerythrin"/>
    <property type="match status" value="1"/>
</dbReference>
<evidence type="ECO:0000259" key="2">
    <source>
        <dbReference type="Pfam" id="PF05763"/>
    </source>
</evidence>
<dbReference type="HOGENOM" id="CLU_074025_0_0_2"/>
<dbReference type="Proteomes" id="UP000015502">
    <property type="component" value="Chromosome"/>
</dbReference>
<name>H3ZL47_THELN</name>
<evidence type="ECO:0000259" key="1">
    <source>
        <dbReference type="Pfam" id="PF02915"/>
    </source>
</evidence>
<dbReference type="InterPro" id="IPR012347">
    <property type="entry name" value="Ferritin-like"/>
</dbReference>
<evidence type="ECO:0000313" key="4">
    <source>
        <dbReference type="Proteomes" id="UP000015502"/>
    </source>
</evidence>
<dbReference type="PANTHER" id="PTHR33531">
    <property type="entry name" value="RUBRERYTHRIN SUBFAMILY"/>
    <property type="match status" value="1"/>
</dbReference>
<reference evidence="3 4" key="1">
    <citation type="journal article" date="2012" name="J. Bacteriol.">
        <title>Genome sequence of the model hyperthermophilic archaeon Thermococcus litoralis NS-C.</title>
        <authorList>
            <person name="Gardner A.F."/>
            <person name="Kumar S."/>
            <person name="Perler F.B."/>
        </authorList>
    </citation>
    <scope>NUCLEOTIDE SEQUENCE [LARGE SCALE GENOMIC DNA]</scope>
    <source>
        <strain evidence="4">ATCC 51850 / DSM 5473 / JCM 8560 / NS-C</strain>
    </source>
</reference>
<dbReference type="AlphaFoldDB" id="H3ZL47"/>
<gene>
    <name evidence="3" type="ORF">OCC_07401</name>
</gene>
<dbReference type="InterPro" id="IPR009078">
    <property type="entry name" value="Ferritin-like_SF"/>
</dbReference>
<keyword evidence="4" id="KW-1185">Reference proteome</keyword>
<protein>
    <recommendedName>
        <fullName evidence="5">Rubrerythrin</fullName>
    </recommendedName>
</protein>
<evidence type="ECO:0000313" key="3">
    <source>
        <dbReference type="EMBL" id="EHR79297.1"/>
    </source>
</evidence>
<dbReference type="SUPFAM" id="SSF47240">
    <property type="entry name" value="Ferritin-like"/>
    <property type="match status" value="1"/>
</dbReference>
<dbReference type="Gene3D" id="1.20.1260.10">
    <property type="match status" value="1"/>
</dbReference>
<dbReference type="PANTHER" id="PTHR33531:SF10">
    <property type="entry name" value="BLR7895 PROTEIN"/>
    <property type="match status" value="1"/>
</dbReference>
<dbReference type="STRING" id="523849.OCC_07401"/>
<dbReference type="InterPro" id="IPR003251">
    <property type="entry name" value="Rr_diiron-bd_dom"/>
</dbReference>
<accession>H3ZL47</accession>
<dbReference type="InterPro" id="IPR008553">
    <property type="entry name" value="DUF835"/>
</dbReference>
<feature type="domain" description="DUF835" evidence="2">
    <location>
        <begin position="126"/>
        <end position="252"/>
    </location>
</feature>
<organism evidence="3 4">
    <name type="scientific">Thermococcus litoralis (strain ATCC 51850 / DSM 5473 / JCM 8560 / NS-C)</name>
    <dbReference type="NCBI Taxonomy" id="523849"/>
    <lineage>
        <taxon>Archaea</taxon>
        <taxon>Methanobacteriati</taxon>
        <taxon>Methanobacteriota</taxon>
        <taxon>Thermococci</taxon>
        <taxon>Thermococcales</taxon>
        <taxon>Thermococcaceae</taxon>
        <taxon>Thermococcus</taxon>
    </lineage>
</organism>
<dbReference type="EMBL" id="CP006670">
    <property type="protein sequence ID" value="EHR79297.1"/>
    <property type="molecule type" value="Genomic_DNA"/>
</dbReference>
<dbReference type="PaxDb" id="523849-OCC_07401"/>
<dbReference type="Pfam" id="PF05763">
    <property type="entry name" value="DUF835"/>
    <property type="match status" value="1"/>
</dbReference>
<dbReference type="OrthoDB" id="86289at2157"/>
<sequence length="256" mass="29931">MSEESEEHRNRLYTLFKKLYPNDEPVKVEAPPIEVLPFYSEFETVDDYLKALEYCMESELFAKKAYELLAQKAEDEDVKALALQLALFEEGHYERIKKAYELFTAVKQGSIDLTGLSPMGYLFSDKIKARYLFLELLNDLKGVIFSRDSPEEIKRWMKKEIISFWITSKTCQQCITPRKLLESLEDIPKEENLAILIENIETLRIAADSFEEFYTNISKLKDEATAKKCYVILCGNKRAFEDKEWAILESEFKYVS</sequence>
<feature type="domain" description="Rubrerythrin diiron-binding" evidence="1">
    <location>
        <begin position="1"/>
        <end position="100"/>
    </location>
</feature>
<dbReference type="GO" id="GO:0046872">
    <property type="term" value="F:metal ion binding"/>
    <property type="evidence" value="ECO:0007669"/>
    <property type="project" value="InterPro"/>
</dbReference>